<evidence type="ECO:0000313" key="3">
    <source>
        <dbReference type="EMBL" id="WLQ56678.1"/>
    </source>
</evidence>
<accession>A0ABY9IMW9</accession>
<reference evidence="3 4" key="1">
    <citation type="submission" date="2023-03" db="EMBL/GenBank/DDBJ databases">
        <title>Isolation and description of six Streptomyces strains from soil environments, able to metabolize different microbial glucans.</title>
        <authorList>
            <person name="Widen T."/>
            <person name="Larsbrink J."/>
        </authorList>
    </citation>
    <scope>NUCLEOTIDE SEQUENCE [LARGE SCALE GENOMIC DNA]</scope>
    <source>
        <strain evidence="3 4">Alt2</strain>
    </source>
</reference>
<dbReference type="Proteomes" id="UP001235744">
    <property type="component" value="Chromosome"/>
</dbReference>
<name>A0ABY9IMW9_9ACTN</name>
<dbReference type="EMBL" id="CP120988">
    <property type="protein sequence ID" value="WLQ56678.1"/>
    <property type="molecule type" value="Genomic_DNA"/>
</dbReference>
<feature type="domain" description="Pyrrolo-quinoline quinone repeat" evidence="2">
    <location>
        <begin position="152"/>
        <end position="275"/>
    </location>
</feature>
<feature type="region of interest" description="Disordered" evidence="1">
    <location>
        <begin position="1"/>
        <end position="46"/>
    </location>
</feature>
<dbReference type="Pfam" id="PF13360">
    <property type="entry name" value="PQQ_2"/>
    <property type="match status" value="1"/>
</dbReference>
<dbReference type="InterPro" id="IPR015943">
    <property type="entry name" value="WD40/YVTN_repeat-like_dom_sf"/>
</dbReference>
<gene>
    <name evidence="3" type="ORF">P8A19_15030</name>
</gene>
<dbReference type="RefSeq" id="WP_306071515.1">
    <property type="nucleotide sequence ID" value="NZ_CP120988.1"/>
</dbReference>
<dbReference type="InterPro" id="IPR002372">
    <property type="entry name" value="PQQ_rpt_dom"/>
</dbReference>
<dbReference type="SUPFAM" id="SSF50998">
    <property type="entry name" value="Quinoprotein alcohol dehydrogenase-like"/>
    <property type="match status" value="1"/>
</dbReference>
<sequence>MPPTPGPWYTPQPQQRPVPHNPYAQQGRGQDPPGPPRRGRPGRGPVATAVAAAVLLLAAAGGAYVLTDGGSGREQPAAPVAKGTPKPSGASGTSGPGTSSRSPAGSSPAPERIPTTDEINAGREPGDAKAWIVEDPTDMPRSNILLNDLWIVGDTVVQAVDRRVVAHRLSDGAQVWSLKLPSTVCETPVNPTPDGRVVVVHHNRAKSRCDQVQEIDLRTGRAGWHKELTKTGSMDGTIIVHSAISGGTLAIVQSMKATAYRISDGAELYDIPMQKTGGCYPDDVAGGPRLLVSYGCAAGSESPYSRLRGIDPATGRTLWQYRTRPGWKTGKVLSVEPVVLTTLHAERREDDWRVVALGPGGKPGRTIDPRPKGFAYCGDSGDAGQGIQNCPGAVVGNGLVALGGTDRVGAYGLTDGKLVWGVKSDTGGRLHPLRPEAGKAVLVYEGAGMSRPGRILRIGPGGADTEKEVLRHPASATKPEYGMLSGNLAYTNGRIVITPSMVNGDDAHRSARMISFAPAGD</sequence>
<feature type="compositionally biased region" description="Low complexity" evidence="1">
    <location>
        <begin position="83"/>
        <end position="110"/>
    </location>
</feature>
<dbReference type="Gene3D" id="2.130.10.10">
    <property type="entry name" value="YVTN repeat-like/Quinoprotein amine dehydrogenase"/>
    <property type="match status" value="1"/>
</dbReference>
<dbReference type="InterPro" id="IPR011047">
    <property type="entry name" value="Quinoprotein_ADH-like_sf"/>
</dbReference>
<evidence type="ECO:0000313" key="4">
    <source>
        <dbReference type="Proteomes" id="UP001235744"/>
    </source>
</evidence>
<organism evidence="3 4">
    <name type="scientific">Streptomyces poriferorum</name>
    <dbReference type="NCBI Taxonomy" id="2798799"/>
    <lineage>
        <taxon>Bacteria</taxon>
        <taxon>Bacillati</taxon>
        <taxon>Actinomycetota</taxon>
        <taxon>Actinomycetes</taxon>
        <taxon>Kitasatosporales</taxon>
        <taxon>Streptomycetaceae</taxon>
        <taxon>Streptomyces</taxon>
    </lineage>
</organism>
<feature type="region of interest" description="Disordered" evidence="1">
    <location>
        <begin position="70"/>
        <end position="125"/>
    </location>
</feature>
<feature type="compositionally biased region" description="Pro residues" evidence="1">
    <location>
        <begin position="1"/>
        <end position="20"/>
    </location>
</feature>
<evidence type="ECO:0000256" key="1">
    <source>
        <dbReference type="SAM" id="MobiDB-lite"/>
    </source>
</evidence>
<evidence type="ECO:0000259" key="2">
    <source>
        <dbReference type="Pfam" id="PF13360"/>
    </source>
</evidence>
<proteinExistence type="predicted"/>
<protein>
    <submittedName>
        <fullName evidence="3">PQQ-binding-like beta-propeller repeat protein</fullName>
    </submittedName>
</protein>
<keyword evidence="4" id="KW-1185">Reference proteome</keyword>